<evidence type="ECO:0000256" key="3">
    <source>
        <dbReference type="ARBA" id="ARBA00022525"/>
    </source>
</evidence>
<keyword evidence="11" id="KW-0119">Carbohydrate metabolism</keyword>
<evidence type="ECO:0000256" key="9">
    <source>
        <dbReference type="ARBA" id="ARBA00023033"/>
    </source>
</evidence>
<dbReference type="GO" id="GO:0046872">
    <property type="term" value="F:metal ion binding"/>
    <property type="evidence" value="ECO:0007669"/>
    <property type="project" value="UniProtKB-KW"/>
</dbReference>
<dbReference type="PANTHER" id="PTHR33353:SF10">
    <property type="entry name" value="ENDO-BETA-1,4-GLUCANASE D"/>
    <property type="match status" value="1"/>
</dbReference>
<dbReference type="KEGG" id="ela:UCREL1_9067"/>
<dbReference type="GO" id="GO:0005576">
    <property type="term" value="C:extracellular region"/>
    <property type="evidence" value="ECO:0007669"/>
    <property type="project" value="UniProtKB-SubCell"/>
</dbReference>
<dbReference type="Pfam" id="PF03443">
    <property type="entry name" value="AA9"/>
    <property type="match status" value="1"/>
</dbReference>
<accession>M7SI61</accession>
<dbReference type="InterPro" id="IPR049892">
    <property type="entry name" value="AA9"/>
</dbReference>
<dbReference type="Proteomes" id="UP000012174">
    <property type="component" value="Unassembled WGS sequence"/>
</dbReference>
<comment type="catalytic activity">
    <reaction evidence="14">
        <text>[(1-&gt;4)-beta-D-glucosyl]n+m + reduced acceptor + O2 = 4-dehydro-beta-D-glucosyl-[(1-&gt;4)-beta-D-glucosyl]n-1 + [(1-&gt;4)-beta-D-glucosyl]m + acceptor + H2O.</text>
        <dbReference type="EC" id="1.14.99.56"/>
    </reaction>
</comment>
<dbReference type="GO" id="GO:0030245">
    <property type="term" value="P:cellulose catabolic process"/>
    <property type="evidence" value="ECO:0007669"/>
    <property type="project" value="UniProtKB-KW"/>
</dbReference>
<dbReference type="AlphaFoldDB" id="M7SI61"/>
<evidence type="ECO:0000256" key="7">
    <source>
        <dbReference type="ARBA" id="ARBA00023002"/>
    </source>
</evidence>
<keyword evidence="6" id="KW-0136">Cellulose degradation</keyword>
<gene>
    <name evidence="17" type="ORF">UCREL1_9067</name>
</gene>
<comment type="subcellular location">
    <subcellularLocation>
        <location evidence="2">Secreted</location>
    </subcellularLocation>
</comment>
<dbReference type="GO" id="GO:0016787">
    <property type="term" value="F:hydrolase activity"/>
    <property type="evidence" value="ECO:0007669"/>
    <property type="project" value="UniProtKB-KW"/>
</dbReference>
<evidence type="ECO:0000313" key="18">
    <source>
        <dbReference type="Proteomes" id="UP000012174"/>
    </source>
</evidence>
<keyword evidence="9" id="KW-0503">Monooxygenase</keyword>
<evidence type="ECO:0000256" key="5">
    <source>
        <dbReference type="ARBA" id="ARBA00022729"/>
    </source>
</evidence>
<evidence type="ECO:0000256" key="11">
    <source>
        <dbReference type="ARBA" id="ARBA00023277"/>
    </source>
</evidence>
<keyword evidence="17" id="KW-0378">Hydrolase</keyword>
<dbReference type="GO" id="GO:0004497">
    <property type="term" value="F:monooxygenase activity"/>
    <property type="evidence" value="ECO:0007669"/>
    <property type="project" value="UniProtKB-KW"/>
</dbReference>
<name>M7SI61_EUTLA</name>
<dbReference type="OrthoDB" id="3496539at2759"/>
<evidence type="ECO:0000256" key="6">
    <source>
        <dbReference type="ARBA" id="ARBA00023001"/>
    </source>
</evidence>
<evidence type="ECO:0000256" key="1">
    <source>
        <dbReference type="ARBA" id="ARBA00001973"/>
    </source>
</evidence>
<feature type="domain" description="Auxiliary Activity family 9 catalytic" evidence="16">
    <location>
        <begin position="81"/>
        <end position="184"/>
    </location>
</feature>
<keyword evidence="10" id="KW-1015">Disulfide bond</keyword>
<keyword evidence="4" id="KW-0479">Metal-binding</keyword>
<keyword evidence="5" id="KW-0732">Signal</keyword>
<dbReference type="OMA" id="YPSCAQI"/>
<evidence type="ECO:0000256" key="2">
    <source>
        <dbReference type="ARBA" id="ARBA00004613"/>
    </source>
</evidence>
<organism evidence="17 18">
    <name type="scientific">Eutypa lata (strain UCR-EL1)</name>
    <name type="common">Grapevine dieback disease fungus</name>
    <name type="synonym">Eutypa armeniacae</name>
    <dbReference type="NCBI Taxonomy" id="1287681"/>
    <lineage>
        <taxon>Eukaryota</taxon>
        <taxon>Fungi</taxon>
        <taxon>Dikarya</taxon>
        <taxon>Ascomycota</taxon>
        <taxon>Pezizomycotina</taxon>
        <taxon>Sordariomycetes</taxon>
        <taxon>Xylariomycetidae</taxon>
        <taxon>Xylariales</taxon>
        <taxon>Diatrypaceae</taxon>
        <taxon>Eutypa</taxon>
    </lineage>
</organism>
<keyword evidence="18" id="KW-1185">Reference proteome</keyword>
<evidence type="ECO:0000256" key="12">
    <source>
        <dbReference type="ARBA" id="ARBA00023326"/>
    </source>
</evidence>
<evidence type="ECO:0000256" key="15">
    <source>
        <dbReference type="ARBA" id="ARBA00047174"/>
    </source>
</evidence>
<keyword evidence="7" id="KW-0560">Oxidoreductase</keyword>
<dbReference type="EC" id="1.14.99.56" evidence="15"/>
<proteinExistence type="inferred from homology"/>
<evidence type="ECO:0000313" key="17">
    <source>
        <dbReference type="EMBL" id="EMR63978.1"/>
    </source>
</evidence>
<dbReference type="PANTHER" id="PTHR33353">
    <property type="entry name" value="PUTATIVE (AFU_ORTHOLOGUE AFUA_1G12560)-RELATED"/>
    <property type="match status" value="1"/>
</dbReference>
<evidence type="ECO:0000256" key="8">
    <source>
        <dbReference type="ARBA" id="ARBA00023008"/>
    </source>
</evidence>
<dbReference type="EMBL" id="KB707130">
    <property type="protein sequence ID" value="EMR63978.1"/>
    <property type="molecule type" value="Genomic_DNA"/>
</dbReference>
<keyword evidence="3" id="KW-0964">Secreted</keyword>
<comment type="cofactor">
    <cofactor evidence="1">
        <name>Cu(2+)</name>
        <dbReference type="ChEBI" id="CHEBI:29036"/>
    </cofactor>
</comment>
<dbReference type="Gene3D" id="2.70.50.70">
    <property type="match status" value="1"/>
</dbReference>
<evidence type="ECO:0000256" key="10">
    <source>
        <dbReference type="ARBA" id="ARBA00023157"/>
    </source>
</evidence>
<dbReference type="InterPro" id="IPR005103">
    <property type="entry name" value="AA9_LPMO"/>
</dbReference>
<protein>
    <recommendedName>
        <fullName evidence="15">lytic cellulose monooxygenase (C4-dehydrogenating)</fullName>
        <ecNumber evidence="15">1.14.99.56</ecNumber>
    </recommendedName>
</protein>
<evidence type="ECO:0000256" key="4">
    <source>
        <dbReference type="ARBA" id="ARBA00022723"/>
    </source>
</evidence>
<dbReference type="HOGENOM" id="CLU_1272306_0_0_1"/>
<sequence length="217" mass="24520">MRLNLNGEWLEPTRYVRNKTEWFDEPVHEVYDPNPKGPHTVRAGDVLEFGFQQLEPVNWTHDAFYGCPDDRGGCKPNRPEIYSLGLEMLEENPTNPLYWIPYNNNGPAPRMPFTLPSQTPPGHYLLRFDLVSPGGSGTSIGDKAAQLYPSCAQIEVKSEANGDLPKGVLIPEIFQNYAPGMNISYEMFIGERLDEDYEYPGGLLWDGEKSIVDKPEV</sequence>
<keyword evidence="8" id="KW-0186">Copper</keyword>
<evidence type="ECO:0000256" key="13">
    <source>
        <dbReference type="ARBA" id="ARBA00044502"/>
    </source>
</evidence>
<evidence type="ECO:0000259" key="16">
    <source>
        <dbReference type="Pfam" id="PF03443"/>
    </source>
</evidence>
<reference evidence="18" key="1">
    <citation type="journal article" date="2013" name="Genome Announc.">
        <title>Draft genome sequence of the grapevine dieback fungus Eutypa lata UCR-EL1.</title>
        <authorList>
            <person name="Blanco-Ulate B."/>
            <person name="Rolshausen P.E."/>
            <person name="Cantu D."/>
        </authorList>
    </citation>
    <scope>NUCLEOTIDE SEQUENCE [LARGE SCALE GENOMIC DNA]</scope>
    <source>
        <strain evidence="18">UCR-EL1</strain>
    </source>
</reference>
<evidence type="ECO:0000256" key="14">
    <source>
        <dbReference type="ARBA" id="ARBA00045077"/>
    </source>
</evidence>
<comment type="similarity">
    <text evidence="13">Belongs to the polysaccharide monooxygenase AA9 family.</text>
</comment>
<keyword evidence="12" id="KW-0624">Polysaccharide degradation</keyword>